<organism evidence="2 3">
    <name type="scientific">Photobacterium leiognathi lrivu.4.1</name>
    <dbReference type="NCBI Taxonomy" id="1248232"/>
    <lineage>
        <taxon>Bacteria</taxon>
        <taxon>Pseudomonadati</taxon>
        <taxon>Pseudomonadota</taxon>
        <taxon>Gammaproteobacteria</taxon>
        <taxon>Vibrionales</taxon>
        <taxon>Vibrionaceae</taxon>
        <taxon>Photobacterium</taxon>
    </lineage>
</organism>
<dbReference type="InterPro" id="IPR018247">
    <property type="entry name" value="EF_Hand_1_Ca_BS"/>
</dbReference>
<dbReference type="SUPFAM" id="SSF49899">
    <property type="entry name" value="Concanavalin A-like lectins/glucanases"/>
    <property type="match status" value="1"/>
</dbReference>
<feature type="compositionally biased region" description="Acidic residues" evidence="1">
    <location>
        <begin position="1"/>
        <end position="30"/>
    </location>
</feature>
<reference evidence="3" key="1">
    <citation type="submission" date="2012-12" db="EMBL/GenBank/DDBJ databases">
        <title>Genome Sequence of Photobacterium leiognathi lrivu.4.1.</title>
        <authorList>
            <person name="Urbanczyk H."/>
            <person name="Ogura Y."/>
            <person name="Hayashi T."/>
            <person name="Dunlap P.V."/>
        </authorList>
    </citation>
    <scope>NUCLEOTIDE SEQUENCE [LARGE SCALE GENOMIC DNA]</scope>
    <source>
        <strain evidence="3">lrivu.4.1</strain>
    </source>
</reference>
<sequence>MDYDDDADGIADIDDSDPLDPNTDYDDDGLTDGYETQIGLNPYDNSDSETDSDNDGLRDSLELAWNLNPYDDSDGAIVDSDGDGFINGVEIGANTDPLDANSYDADLDGVLGIHDVDDNDPFSDSDYDTISDIVETQYGLDPLDGSDVDLSLDTDNDGMADILETMLGLNVGVNDSLDDLDGDGMNNITEVNNRTVANDPNDPVYNGHLDADNDGIVNGIDTDLDGNGTEDSVQASLPVLSSSVLSGIGGTVINENCFDGPSEEDKHEAIYLVQAESDSTMSNNCYKNAEYAYTNYTVATTVNPHLSALPHYRISPAATPYVSRPYGTTKMYIKAAPANYILYQVVSVNNDWMYGKVMDIAQSSFDLNGFTFIDYKFNTLTSDVYIVMVPVGTDMSDVTVDPSSTHNTLVVADKGDGAENPVLDLNDPASGINIRKGVLKVGSAKLPGDMTVSASDTTANWPFGQRTNFCDGPDNSEYAHTLRLAVGADHVSTQYGCVVSEQYSHHNFYITAFLANLAGEGVYPMYDISVPVNLASVSHDSKTYMYLQLASNEAHTLYQVASDYSLTSLVEVTNVDISELTFFYHPVSDQKLTTRYIALPSRIDASTFSDLLTQNGMETSTLALDYVASLVTIVDDINTLITNNQNVSESLLVNSGEFTNIVSESLAEYNAEFTRLGTLASIAAIQAVIDEVNVHVSVLTQIMAYADNNDATGLSFTDLSSVMGLTALNANNHAYYQTLISADVGSNLDSASKLQALIDSANASQPQIDAISQYAATNNADALTIVMLQSVAGLTVDSNNLNHYQAFVADSAASDITDLASLQTLINDADAFAVDPQWAITGQAVANNISGATVRVYAIESGAKGTDLTKTAGTTDANGAFSMTIEPTALPVMFEITGGTYKDEATGNTLTNTTLTSVLPEIARRDVVTVSPLTDIAAKLAVSDLTVAGINAANALVASIFLDSSNTDDVFAIAPASMNATSTGLAQQYRSALIGLSVLGGGEALANVTQDMATDLADNTLKVNTAKALYFNTQTWLRRHGMTDLALNVPTYGLDSAAQQAVDTTLASDTILAYFPEILQTSTGTLDLTALLSGYVPAGSNVSVSVLDGDSLTELSTGTLDTSLYSSGAQIQISVDVDGVARLETITLQPSATPVSLTSSFGDINNGLHALNVTASDSQSVIIESLNPDIATVSIDQISVNQDGTARFAVTAMDGTWQEVVILDVLSPRTAPSIDWALNASGDLQVASINGDAANVSVNYQGSDLSLSMMTLLPVDRNASDSISWIVEKDGVRYSMVQNVDVAGVVNPLALNNLTARVSDTSITDADLFAEFMGLVDVSTDTTVLGLYRSELATTPVTSFTALQTFITDQNVTATAFIDLQNTDIASITLAQLQALMPDQILHESIVDDYRTALAYNTWTSPSDVQNLLITVNDELILAFGPTGDYDRDGIINSEDPDADNDGINNEYEVAAGFDPYDSNDIDFSIDNDNDGKADIWFTIQAAMPTSGMNVDAWNAHVIAQNIPPELVVNAFINQSAQETVNLTTLGGEVSYEFIVHFAVDRNNSLAIFGDSASGWSLRVEQWRDTNKLGVTRYGAGDYSFTALAGQSVNSPYGEPAHVIYITRSGITEIWVNGTQVGEITNQALLINHSSIPLGIMEGNVEGDEGIYGFAAYNHALSEDEILSAYQVALDVFVDSDGDGIYDRLDPDDDNDGYLDNGDPDTTGYGTGQVLAGVLGDINDLLANNQNIDESLLVDSGRFTNITSANMTQYNVELALVGNFASVAEVQVLIDEVNASINALTAIVGFANGNNASTLTVNQLNSVMNLTAVDDNNLLYYQTLIANEIGSNVDTSAKLQTLITSANSSQTQIDTISQYAANNMRMPSPSPCCKALQA</sequence>
<feature type="region of interest" description="Disordered" evidence="1">
    <location>
        <begin position="1"/>
        <end position="57"/>
    </location>
</feature>
<protein>
    <submittedName>
        <fullName evidence="2">Uncharacterized protein</fullName>
    </submittedName>
</protein>
<evidence type="ECO:0000256" key="1">
    <source>
        <dbReference type="SAM" id="MobiDB-lite"/>
    </source>
</evidence>
<dbReference type="eggNOG" id="COG3266">
    <property type="taxonomic scope" value="Bacteria"/>
</dbReference>
<accession>V5F4P0</accession>
<dbReference type="EMBL" id="DF196823">
    <property type="protein sequence ID" value="GAD32635.1"/>
    <property type="molecule type" value="Genomic_DNA"/>
</dbReference>
<dbReference type="HOGENOM" id="CLU_235939_0_0_6"/>
<gene>
    <name evidence="2" type="ORF">PLEI_4318</name>
</gene>
<dbReference type="Proteomes" id="UP000030675">
    <property type="component" value="Unassembled WGS sequence"/>
</dbReference>
<proteinExistence type="predicted"/>
<evidence type="ECO:0000313" key="3">
    <source>
        <dbReference type="Proteomes" id="UP000030675"/>
    </source>
</evidence>
<name>V5F4P0_PHOLE</name>
<evidence type="ECO:0000313" key="2">
    <source>
        <dbReference type="EMBL" id="GAD32635.1"/>
    </source>
</evidence>
<dbReference type="InterPro" id="IPR013320">
    <property type="entry name" value="ConA-like_dom_sf"/>
</dbReference>
<dbReference type="PROSITE" id="PS00018">
    <property type="entry name" value="EF_HAND_1"/>
    <property type="match status" value="1"/>
</dbReference>